<evidence type="ECO:0000313" key="3">
    <source>
        <dbReference type="EMBL" id="SPC77679.1"/>
    </source>
</evidence>
<dbReference type="InterPro" id="IPR043502">
    <property type="entry name" value="DNA/RNA_pol_sf"/>
</dbReference>
<dbReference type="SUPFAM" id="SSF56219">
    <property type="entry name" value="DNase I-like"/>
    <property type="match status" value="1"/>
</dbReference>
<dbReference type="EMBL" id="OIVN01000288">
    <property type="protein sequence ID" value="SPC77679.1"/>
    <property type="molecule type" value="Genomic_DNA"/>
</dbReference>
<dbReference type="SUPFAM" id="SSF56672">
    <property type="entry name" value="DNA/RNA polymerases"/>
    <property type="match status" value="1"/>
</dbReference>
<feature type="region of interest" description="Disordered" evidence="1">
    <location>
        <begin position="81"/>
        <end position="108"/>
    </location>
</feature>
<feature type="compositionally biased region" description="Polar residues" evidence="1">
    <location>
        <begin position="96"/>
        <end position="105"/>
    </location>
</feature>
<sequence>MGENRFLQVESKSFEIVKNVSTMTIIERSRGHRNVKGGFVSITVLGESRGKGIVIIPEGRDGKGWRGVSNVLHGLLTPMVPEKHESNHRRPPTPIPQRSQISNTHGESRTFKEAVIRGDINPKISHVIEGNIPDLRDSGKTLVNDSVELYLKIILGVGPGQKWMVKWAGVMDQPDEAQILTEDQMGCGCENTLTLEGGPSCTLVKPDVRTRPTAVVPTETARKLNSVQPITHKHDPVPKFVWRPRTSGSQKSTKVEEGILRAKTDTPAEDHVSVHDCDSDSQCSSRSSMVPVPQLEIQPIAEVLQAVEAEVETTQKLIHWVSSQRDAIDGEDSESGWGIEGVASESDISGLESNIEAWRTLSGGDKVVALGPVETGGAGSMGLEAADVEERKFPGRAPSDWVLRQQKRVGKVLGANYEGFEDVVTKLLMDIEARHQQRKAGQTGAVSSSSSGRKGSRELKGLASSINYEARISREETKMELITGQVVRSLWRCPYIDWLFLGSSGASGGILLLWDKRVVEKLEDAIGYFSVSCKFKNVEDQKVWMFTGVYGPNDARNRRLMWDELAGISSCWEVPWCLGGDFNVVRFPSERKGADLFTPAMYEFSDFISINGLIDIPLTGGSFTWSNNREHAAMSHIDRFLFTSEWEESFVAMSQRRLDRLNSDHFPIVLECGSFQQRHRPFRFENMWLKADGFEEQVQLWWESYQVEGNPSYVLANKLKALKVDLKKWNKDVFGHITTQKNQLWAIIRDLDALEESRGLSGEEKGKKELTLAGLEKLLLMEEISWRQKSRVLWLREGDKNSKFFHKMANSHRKKNTIDNLNINGIASTCQDAIREHISQFYEQLYMEDGYRRPQLDGIQFSAISGEEAEWLERPFDEEEIVNVVKIIAKMLANRLSSVLGKIISPSQNAFVKGRQILDSVLVANECLDSKLKETTPGVLCKLDLEKAYDHVNWAFLLYLLRRCGFSERWRQWIYFCISTVRFSILVNGSPCGFFQSSRGIRQGDPLSPLLFVIIMEALSRLIEKAISVGFLTGFAVSRMASNPLLISHLLFADDTLIFCDADPGHISYLRYILIWFEATSGLRVNLGKSELVPIGDVPFVEDLADILGCKTSTLPMKYLGLPLGADFKSLAIWNPIVEKMERCLAGWKRFYLSSGGRLTLIKSTLSNLPTYFLSLFPIPIKVAKRLEQIQRNFLWGHTEEVFKYHLVKWDQVCSPLTNGGLAIRNLRLFNEALLGKWLWRYGVERDALWRQVVLAKYGSLEGDWMSRVPMGPYGVGLWKFIRGEPLKAMFPDLYRIACVPEATVADHMQVRGGAVTWEVHFIRMAHDWELESFSSFLDVIYAATIKNSGLDKMVWIPSLVEGFQVRSYYQVLSSSRNGDFPWKIIWKSKVPPRVAFFSWTAALGKILTADNLRKRHIVLVSWCCMCKADGESVDHLLLHCSVAKDFWDMLFAMFGVHWVMPYRVIDLFACWPRRLGSLPRSVLWRAAPHCLMWCIWKERNARLFEGSEKSVIELKLQFMRSLAEWMAAFGSFGSSNLIDFLDMCSN</sequence>
<gene>
    <name evidence="3" type="ORF">FSB_LOCUS5561</name>
</gene>
<protein>
    <recommendedName>
        <fullName evidence="2">Reverse transcriptase domain-containing protein</fullName>
    </recommendedName>
</protein>
<dbReference type="InterPro" id="IPR000477">
    <property type="entry name" value="RT_dom"/>
</dbReference>
<accession>A0A2N9ET02</accession>
<feature type="compositionally biased region" description="Basic and acidic residues" evidence="1">
    <location>
        <begin position="253"/>
        <end position="278"/>
    </location>
</feature>
<dbReference type="Pfam" id="PF00078">
    <property type="entry name" value="RVT_1"/>
    <property type="match status" value="1"/>
</dbReference>
<dbReference type="PANTHER" id="PTHR33116:SF78">
    <property type="entry name" value="OS12G0587133 PROTEIN"/>
    <property type="match status" value="1"/>
</dbReference>
<proteinExistence type="predicted"/>
<dbReference type="PROSITE" id="PS50878">
    <property type="entry name" value="RT_POL"/>
    <property type="match status" value="1"/>
</dbReference>
<feature type="region of interest" description="Disordered" evidence="1">
    <location>
        <begin position="438"/>
        <end position="458"/>
    </location>
</feature>
<dbReference type="InterPro" id="IPR036691">
    <property type="entry name" value="Endo/exonu/phosph_ase_sf"/>
</dbReference>
<reference evidence="3" key="1">
    <citation type="submission" date="2018-02" db="EMBL/GenBank/DDBJ databases">
        <authorList>
            <person name="Cohen D.B."/>
            <person name="Kent A.D."/>
        </authorList>
    </citation>
    <scope>NUCLEOTIDE SEQUENCE</scope>
</reference>
<dbReference type="InterPro" id="IPR026960">
    <property type="entry name" value="RVT-Znf"/>
</dbReference>
<dbReference type="Gene3D" id="3.60.10.10">
    <property type="entry name" value="Endonuclease/exonuclease/phosphatase"/>
    <property type="match status" value="1"/>
</dbReference>
<evidence type="ECO:0000256" key="1">
    <source>
        <dbReference type="SAM" id="MobiDB-lite"/>
    </source>
</evidence>
<evidence type="ECO:0000259" key="2">
    <source>
        <dbReference type="PROSITE" id="PS50878"/>
    </source>
</evidence>
<feature type="domain" description="Reverse transcriptase" evidence="2">
    <location>
        <begin position="865"/>
        <end position="1124"/>
    </location>
</feature>
<feature type="region of interest" description="Disordered" evidence="1">
    <location>
        <begin position="235"/>
        <end position="288"/>
    </location>
</feature>
<name>A0A2N9ET02_FAGSY</name>
<organism evidence="3">
    <name type="scientific">Fagus sylvatica</name>
    <name type="common">Beechnut</name>
    <dbReference type="NCBI Taxonomy" id="28930"/>
    <lineage>
        <taxon>Eukaryota</taxon>
        <taxon>Viridiplantae</taxon>
        <taxon>Streptophyta</taxon>
        <taxon>Embryophyta</taxon>
        <taxon>Tracheophyta</taxon>
        <taxon>Spermatophyta</taxon>
        <taxon>Magnoliopsida</taxon>
        <taxon>eudicotyledons</taxon>
        <taxon>Gunneridae</taxon>
        <taxon>Pentapetalae</taxon>
        <taxon>rosids</taxon>
        <taxon>fabids</taxon>
        <taxon>Fagales</taxon>
        <taxon>Fagaceae</taxon>
        <taxon>Fagus</taxon>
    </lineage>
</organism>
<dbReference type="PANTHER" id="PTHR33116">
    <property type="entry name" value="REVERSE TRANSCRIPTASE ZINC-BINDING DOMAIN-CONTAINING PROTEIN-RELATED-RELATED"/>
    <property type="match status" value="1"/>
</dbReference>
<dbReference type="CDD" id="cd01650">
    <property type="entry name" value="RT_nLTR_like"/>
    <property type="match status" value="1"/>
</dbReference>
<dbReference type="Pfam" id="PF13966">
    <property type="entry name" value="zf-RVT"/>
    <property type="match status" value="1"/>
</dbReference>